<organism evidence="7 8">
    <name type="scientific">Operophtera brumata</name>
    <name type="common">Winter moth</name>
    <name type="synonym">Phalaena brumata</name>
    <dbReference type="NCBI Taxonomy" id="104452"/>
    <lineage>
        <taxon>Eukaryota</taxon>
        <taxon>Metazoa</taxon>
        <taxon>Ecdysozoa</taxon>
        <taxon>Arthropoda</taxon>
        <taxon>Hexapoda</taxon>
        <taxon>Insecta</taxon>
        <taxon>Pterygota</taxon>
        <taxon>Neoptera</taxon>
        <taxon>Endopterygota</taxon>
        <taxon>Lepidoptera</taxon>
        <taxon>Glossata</taxon>
        <taxon>Ditrysia</taxon>
        <taxon>Geometroidea</taxon>
        <taxon>Geometridae</taxon>
        <taxon>Larentiinae</taxon>
        <taxon>Operophtera</taxon>
    </lineage>
</organism>
<feature type="transmembrane region" description="Helical" evidence="5">
    <location>
        <begin position="379"/>
        <end position="400"/>
    </location>
</feature>
<keyword evidence="3 5" id="KW-1133">Transmembrane helix</keyword>
<keyword evidence="2 5" id="KW-0812">Transmembrane</keyword>
<dbReference type="InterPro" id="IPR005828">
    <property type="entry name" value="MFS_sugar_transport-like"/>
</dbReference>
<evidence type="ECO:0000313" key="7">
    <source>
        <dbReference type="EMBL" id="KOB71188.1"/>
    </source>
</evidence>
<dbReference type="InterPro" id="IPR036259">
    <property type="entry name" value="MFS_trans_sf"/>
</dbReference>
<gene>
    <name evidence="7" type="ORF">OBRU01_14094</name>
</gene>
<feature type="transmembrane region" description="Helical" evidence="5">
    <location>
        <begin position="44"/>
        <end position="69"/>
    </location>
</feature>
<evidence type="ECO:0000256" key="3">
    <source>
        <dbReference type="ARBA" id="ARBA00022989"/>
    </source>
</evidence>
<dbReference type="AlphaFoldDB" id="A0A0L7L6T7"/>
<feature type="domain" description="Major facilitator superfamily (MFS) profile" evidence="6">
    <location>
        <begin position="1"/>
        <end position="404"/>
    </location>
</feature>
<protein>
    <submittedName>
        <fullName evidence="7">Sugar transporter</fullName>
    </submittedName>
</protein>
<dbReference type="PANTHER" id="PTHR48021">
    <property type="match status" value="1"/>
</dbReference>
<dbReference type="Pfam" id="PF00083">
    <property type="entry name" value="Sugar_tr"/>
    <property type="match status" value="1"/>
</dbReference>
<dbReference type="GO" id="GO:0022857">
    <property type="term" value="F:transmembrane transporter activity"/>
    <property type="evidence" value="ECO:0007669"/>
    <property type="project" value="InterPro"/>
</dbReference>
<proteinExistence type="predicted"/>
<keyword evidence="4 5" id="KW-0472">Membrane</keyword>
<dbReference type="STRING" id="104452.A0A0L7L6T7"/>
<comment type="subcellular location">
    <subcellularLocation>
        <location evidence="1">Membrane</location>
        <topology evidence="1">Multi-pass membrane protein</topology>
    </subcellularLocation>
</comment>
<comment type="caution">
    <text evidence="7">The sequence shown here is derived from an EMBL/GenBank/DDBJ whole genome shotgun (WGS) entry which is preliminary data.</text>
</comment>
<dbReference type="PANTHER" id="PTHR48021:SF68">
    <property type="entry name" value="MAJOR FACILITATOR SUPERFAMILY (MFS) PROFILE DOMAIN-CONTAINING PROTEIN"/>
    <property type="match status" value="1"/>
</dbReference>
<dbReference type="EMBL" id="JTDY01002553">
    <property type="protein sequence ID" value="KOB71188.1"/>
    <property type="molecule type" value="Genomic_DNA"/>
</dbReference>
<dbReference type="Gene3D" id="1.20.1250.20">
    <property type="entry name" value="MFS general substrate transporter like domains"/>
    <property type="match status" value="1"/>
</dbReference>
<feature type="transmembrane region" description="Helical" evidence="5">
    <location>
        <begin position="311"/>
        <end position="337"/>
    </location>
</feature>
<keyword evidence="7" id="KW-0813">Transport</keyword>
<dbReference type="Proteomes" id="UP000037510">
    <property type="component" value="Unassembled WGS sequence"/>
</dbReference>
<feature type="transmembrane region" description="Helical" evidence="5">
    <location>
        <begin position="252"/>
        <end position="272"/>
    </location>
</feature>
<dbReference type="InterPro" id="IPR050549">
    <property type="entry name" value="MFS_Trehalose_Transporter"/>
</dbReference>
<evidence type="ECO:0000256" key="1">
    <source>
        <dbReference type="ARBA" id="ARBA00004141"/>
    </source>
</evidence>
<feature type="transmembrane region" description="Helical" evidence="5">
    <location>
        <begin position="126"/>
        <end position="144"/>
    </location>
</feature>
<feature type="transmembrane region" description="Helical" evidence="5">
    <location>
        <begin position="15"/>
        <end position="37"/>
    </location>
</feature>
<keyword evidence="8" id="KW-1185">Reference proteome</keyword>
<dbReference type="InterPro" id="IPR020846">
    <property type="entry name" value="MFS_dom"/>
</dbReference>
<dbReference type="PROSITE" id="PS50850">
    <property type="entry name" value="MFS"/>
    <property type="match status" value="1"/>
</dbReference>
<feature type="transmembrane region" description="Helical" evidence="5">
    <location>
        <begin position="279"/>
        <end position="305"/>
    </location>
</feature>
<reference evidence="7 8" key="1">
    <citation type="journal article" date="2015" name="Genome Biol. Evol.">
        <title>The genome of winter moth (Operophtera brumata) provides a genomic perspective on sexual dimorphism and phenology.</title>
        <authorList>
            <person name="Derks M.F."/>
            <person name="Smit S."/>
            <person name="Salis L."/>
            <person name="Schijlen E."/>
            <person name="Bossers A."/>
            <person name="Mateman C."/>
            <person name="Pijl A.S."/>
            <person name="de Ridder D."/>
            <person name="Groenen M.A."/>
            <person name="Visser M.E."/>
            <person name="Megens H.J."/>
        </authorList>
    </citation>
    <scope>NUCLEOTIDE SEQUENCE [LARGE SCALE GENOMIC DNA]</scope>
    <source>
        <strain evidence="7">WM2013NL</strain>
        <tissue evidence="7">Head and thorax</tissue>
    </source>
</reference>
<sequence length="436" mass="48140">MLGYPAVLDSGITDIAASSGIAGILGAFILSPTLTILGRKAAHIVINTTLLVGWLIFPFADNIIALYAARMVQGLSIGGIYINSIVISEYVHPSRRGYFITLKKVSIGIGSLCCHAMEPFWTWRQIAAFAAAPPVLAIVLTLFWPESPSFLALNGRFAECEKSFKWLNGNSEESQIHLKNLVEVCMEKCGRNKKRPGIHQILKKFLAKDFQKSIFIVSVLTLSLDLCGRYYFVAYVTEIMVKLLDNKTSAMFFTLGADLLTIVALSSSTIVIRYFNRRTLLFTFGSFTVILMLSISLLVYLNSIFKFPTAILWLTALIIIFLCFVVNIGVVPVSFALIGEIFPLEHKGLGSFISGIVFTSCFALSLKLTPVLILRTGLYGTYAIYAVCLALCLAMLYQILPETKDKPLQEIEDDLKGVHKIESSLMLEGKKLISNA</sequence>
<evidence type="ECO:0000256" key="2">
    <source>
        <dbReference type="ARBA" id="ARBA00022692"/>
    </source>
</evidence>
<evidence type="ECO:0000256" key="5">
    <source>
        <dbReference type="SAM" id="Phobius"/>
    </source>
</evidence>
<evidence type="ECO:0000313" key="8">
    <source>
        <dbReference type="Proteomes" id="UP000037510"/>
    </source>
</evidence>
<name>A0A0L7L6T7_OPEBR</name>
<feature type="transmembrane region" description="Helical" evidence="5">
    <location>
        <begin position="213"/>
        <end position="232"/>
    </location>
</feature>
<dbReference type="GO" id="GO:0016020">
    <property type="term" value="C:membrane"/>
    <property type="evidence" value="ECO:0007669"/>
    <property type="project" value="UniProtKB-SubCell"/>
</dbReference>
<dbReference type="SUPFAM" id="SSF103473">
    <property type="entry name" value="MFS general substrate transporter"/>
    <property type="match status" value="1"/>
</dbReference>
<keyword evidence="7" id="KW-0762">Sugar transport</keyword>
<feature type="transmembrane region" description="Helical" evidence="5">
    <location>
        <begin position="349"/>
        <end position="373"/>
    </location>
</feature>
<evidence type="ECO:0000259" key="6">
    <source>
        <dbReference type="PROSITE" id="PS50850"/>
    </source>
</evidence>
<accession>A0A0L7L6T7</accession>
<evidence type="ECO:0000256" key="4">
    <source>
        <dbReference type="ARBA" id="ARBA00023136"/>
    </source>
</evidence>